<dbReference type="AlphaFoldDB" id="A0A8X7Z1N2"/>
<gene>
    <name evidence="1" type="ORF">POTOM_040940</name>
</gene>
<dbReference type="Proteomes" id="UP000886885">
    <property type="component" value="Chromosome 11D"/>
</dbReference>
<dbReference type="EMBL" id="JAAWWB010000022">
    <property type="protein sequence ID" value="KAG6755125.1"/>
    <property type="molecule type" value="Genomic_DNA"/>
</dbReference>
<sequence length="128" mass="14035">MLGFWMVMEAVLFGVVLRDGLEVTILADRAIASARFQVINWLGCGDYALWRLGSGLFIWRSVYGWVSVSSVVGLDSVCGERLQNFQRNEEVLGLIYSPFLVIMEDVVGEEAGNLCVAGGSRWSPAAAE</sequence>
<reference evidence="1" key="1">
    <citation type="journal article" date="2020" name="bioRxiv">
        <title>Hybrid origin of Populus tomentosa Carr. identified through genome sequencing and phylogenomic analysis.</title>
        <authorList>
            <person name="An X."/>
            <person name="Gao K."/>
            <person name="Chen Z."/>
            <person name="Li J."/>
            <person name="Yang X."/>
            <person name="Yang X."/>
            <person name="Zhou J."/>
            <person name="Guo T."/>
            <person name="Zhao T."/>
            <person name="Huang S."/>
            <person name="Miao D."/>
            <person name="Khan W.U."/>
            <person name="Rao P."/>
            <person name="Ye M."/>
            <person name="Lei B."/>
            <person name="Liao W."/>
            <person name="Wang J."/>
            <person name="Ji L."/>
            <person name="Li Y."/>
            <person name="Guo B."/>
            <person name="Mustafa N.S."/>
            <person name="Li S."/>
            <person name="Yun Q."/>
            <person name="Keller S.R."/>
            <person name="Mao J."/>
            <person name="Zhang R."/>
            <person name="Strauss S.H."/>
        </authorList>
    </citation>
    <scope>NUCLEOTIDE SEQUENCE</scope>
    <source>
        <strain evidence="1">GM15</strain>
        <tissue evidence="1">Leaf</tissue>
    </source>
</reference>
<proteinExistence type="predicted"/>
<evidence type="ECO:0000313" key="1">
    <source>
        <dbReference type="EMBL" id="KAG6755125.1"/>
    </source>
</evidence>
<protein>
    <submittedName>
        <fullName evidence="1">Uncharacterized protein</fullName>
    </submittedName>
</protein>
<organism evidence="1 2">
    <name type="scientific">Populus tomentosa</name>
    <name type="common">Chinese white poplar</name>
    <dbReference type="NCBI Taxonomy" id="118781"/>
    <lineage>
        <taxon>Eukaryota</taxon>
        <taxon>Viridiplantae</taxon>
        <taxon>Streptophyta</taxon>
        <taxon>Embryophyta</taxon>
        <taxon>Tracheophyta</taxon>
        <taxon>Spermatophyta</taxon>
        <taxon>Magnoliopsida</taxon>
        <taxon>eudicotyledons</taxon>
        <taxon>Gunneridae</taxon>
        <taxon>Pentapetalae</taxon>
        <taxon>rosids</taxon>
        <taxon>fabids</taxon>
        <taxon>Malpighiales</taxon>
        <taxon>Salicaceae</taxon>
        <taxon>Saliceae</taxon>
        <taxon>Populus</taxon>
    </lineage>
</organism>
<comment type="caution">
    <text evidence="1">The sequence shown here is derived from an EMBL/GenBank/DDBJ whole genome shotgun (WGS) entry which is preliminary data.</text>
</comment>
<name>A0A8X7Z1N2_POPTO</name>
<evidence type="ECO:0000313" key="2">
    <source>
        <dbReference type="Proteomes" id="UP000886885"/>
    </source>
</evidence>
<accession>A0A8X7Z1N2</accession>
<keyword evidence="2" id="KW-1185">Reference proteome</keyword>